<dbReference type="GO" id="GO:0051260">
    <property type="term" value="P:protein homooligomerization"/>
    <property type="evidence" value="ECO:0007669"/>
    <property type="project" value="UniProtKB-ARBA"/>
</dbReference>
<comment type="subcellular location">
    <subcellularLocation>
        <location evidence="1">Endomembrane system</location>
        <topology evidence="1">Multi-pass membrane protein</topology>
    </subcellularLocation>
</comment>
<evidence type="ECO:0000256" key="1">
    <source>
        <dbReference type="ARBA" id="ARBA00004127"/>
    </source>
</evidence>
<dbReference type="Proteomes" id="UP000250235">
    <property type="component" value="Unassembled WGS sequence"/>
</dbReference>
<dbReference type="PANTHER" id="PTHR10791">
    <property type="entry name" value="RAG1-ACTIVATING PROTEIN 1"/>
    <property type="match status" value="1"/>
</dbReference>
<feature type="transmembrane region" description="Helical" evidence="9">
    <location>
        <begin position="22"/>
        <end position="47"/>
    </location>
</feature>
<keyword evidence="3" id="KW-0813">Transport</keyword>
<feature type="transmembrane region" description="Helical" evidence="9">
    <location>
        <begin position="145"/>
        <end position="166"/>
    </location>
</feature>
<feature type="transmembrane region" description="Helical" evidence="9">
    <location>
        <begin position="82"/>
        <end position="105"/>
    </location>
</feature>
<reference evidence="10 11" key="1">
    <citation type="journal article" date="2015" name="Proc. Natl. Acad. Sci. U.S.A.">
        <title>The resurrection genome of Boea hygrometrica: A blueprint for survival of dehydration.</title>
        <authorList>
            <person name="Xiao L."/>
            <person name="Yang G."/>
            <person name="Zhang L."/>
            <person name="Yang X."/>
            <person name="Zhao S."/>
            <person name="Ji Z."/>
            <person name="Zhou Q."/>
            <person name="Hu M."/>
            <person name="Wang Y."/>
            <person name="Chen M."/>
            <person name="Xu Y."/>
            <person name="Jin H."/>
            <person name="Xiao X."/>
            <person name="Hu G."/>
            <person name="Bao F."/>
            <person name="Hu Y."/>
            <person name="Wan P."/>
            <person name="Li L."/>
            <person name="Deng X."/>
            <person name="Kuang T."/>
            <person name="Xiang C."/>
            <person name="Zhu J.K."/>
            <person name="Oliver M.J."/>
            <person name="He Y."/>
        </authorList>
    </citation>
    <scope>NUCLEOTIDE SEQUENCE [LARGE SCALE GENOMIC DNA]</scope>
    <source>
        <strain evidence="11">cv. XS01</strain>
    </source>
</reference>
<evidence type="ECO:0000256" key="6">
    <source>
        <dbReference type="ARBA" id="ARBA00022737"/>
    </source>
</evidence>
<evidence type="ECO:0000256" key="4">
    <source>
        <dbReference type="ARBA" id="ARBA00022597"/>
    </source>
</evidence>
<keyword evidence="6" id="KW-0677">Repeat</keyword>
<dbReference type="FunFam" id="1.20.1280.290:FF:000002">
    <property type="entry name" value="Bidirectional sugar transporter SWEET"/>
    <property type="match status" value="1"/>
</dbReference>
<accession>A0A2Z7C4I6</accession>
<evidence type="ECO:0000256" key="7">
    <source>
        <dbReference type="ARBA" id="ARBA00022989"/>
    </source>
</evidence>
<feature type="transmembrane region" description="Helical" evidence="9">
    <location>
        <begin position="54"/>
        <end position="76"/>
    </location>
</feature>
<dbReference type="InterPro" id="IPR047664">
    <property type="entry name" value="SWEET"/>
</dbReference>
<protein>
    <recommendedName>
        <fullName evidence="12">Bidirectional sugar transporter SWEET</fullName>
    </recommendedName>
</protein>
<evidence type="ECO:0000256" key="8">
    <source>
        <dbReference type="ARBA" id="ARBA00023136"/>
    </source>
</evidence>
<dbReference type="GO" id="GO:0012505">
    <property type="term" value="C:endomembrane system"/>
    <property type="evidence" value="ECO:0007669"/>
    <property type="project" value="UniProtKB-SubCell"/>
</dbReference>
<proteinExistence type="inferred from homology"/>
<comment type="similarity">
    <text evidence="2">Belongs to the SWEET sugar transporter family.</text>
</comment>
<keyword evidence="5 9" id="KW-0812">Transmembrane</keyword>
<dbReference type="EMBL" id="KQ999390">
    <property type="protein sequence ID" value="KZV41762.1"/>
    <property type="molecule type" value="Genomic_DNA"/>
</dbReference>
<dbReference type="Gene3D" id="1.20.1280.290">
    <property type="match status" value="1"/>
</dbReference>
<dbReference type="OrthoDB" id="409725at2759"/>
<keyword evidence="8 9" id="KW-0472">Membrane</keyword>
<evidence type="ECO:0000313" key="10">
    <source>
        <dbReference type="EMBL" id="KZV41762.1"/>
    </source>
</evidence>
<evidence type="ECO:0000256" key="5">
    <source>
        <dbReference type="ARBA" id="ARBA00022692"/>
    </source>
</evidence>
<dbReference type="AlphaFoldDB" id="A0A2Z7C4I6"/>
<name>A0A2Z7C4I6_9LAMI</name>
<keyword evidence="11" id="KW-1185">Reference proteome</keyword>
<gene>
    <name evidence="10" type="ORF">F511_22573</name>
</gene>
<sequence>MALLNCLLAAWYGLPMISEDNLLVSIINGSGAMIEAIYVLIFILFAPKKERGKIFGLLACVLTVFSVVALASVLALPHDRRARKLLCGFAASVFSIVMYASPLSVMRMVLKTKSVEYMPFFLSLCVFLCGSSWFVYGLIGRDPFLFVPNGFGCALGVVQLMLYAIYRNNEGRVMGGWILGPSMDNN</sequence>
<dbReference type="GO" id="GO:0051119">
    <property type="term" value="F:sugar transmembrane transporter activity"/>
    <property type="evidence" value="ECO:0007669"/>
    <property type="project" value="InterPro"/>
</dbReference>
<evidence type="ECO:0000256" key="3">
    <source>
        <dbReference type="ARBA" id="ARBA00022448"/>
    </source>
</evidence>
<evidence type="ECO:0000313" key="11">
    <source>
        <dbReference type="Proteomes" id="UP000250235"/>
    </source>
</evidence>
<feature type="transmembrane region" description="Helical" evidence="9">
    <location>
        <begin position="117"/>
        <end position="139"/>
    </location>
</feature>
<organism evidence="10 11">
    <name type="scientific">Dorcoceras hygrometricum</name>
    <dbReference type="NCBI Taxonomy" id="472368"/>
    <lineage>
        <taxon>Eukaryota</taxon>
        <taxon>Viridiplantae</taxon>
        <taxon>Streptophyta</taxon>
        <taxon>Embryophyta</taxon>
        <taxon>Tracheophyta</taxon>
        <taxon>Spermatophyta</taxon>
        <taxon>Magnoliopsida</taxon>
        <taxon>eudicotyledons</taxon>
        <taxon>Gunneridae</taxon>
        <taxon>Pentapetalae</taxon>
        <taxon>asterids</taxon>
        <taxon>lamiids</taxon>
        <taxon>Lamiales</taxon>
        <taxon>Gesneriaceae</taxon>
        <taxon>Didymocarpoideae</taxon>
        <taxon>Trichosporeae</taxon>
        <taxon>Loxocarpinae</taxon>
        <taxon>Dorcoceras</taxon>
    </lineage>
</organism>
<evidence type="ECO:0008006" key="12">
    <source>
        <dbReference type="Google" id="ProtNLM"/>
    </source>
</evidence>
<dbReference type="InterPro" id="IPR004316">
    <property type="entry name" value="SWEET_rpt"/>
</dbReference>
<dbReference type="Pfam" id="PF03083">
    <property type="entry name" value="MtN3_slv"/>
    <property type="match status" value="1"/>
</dbReference>
<keyword evidence="4" id="KW-0762">Sugar transport</keyword>
<dbReference type="PANTHER" id="PTHR10791:SF44">
    <property type="entry name" value="BIDIRECTIONAL SUGAR TRANSPORTER SWEET1"/>
    <property type="match status" value="1"/>
</dbReference>
<keyword evidence="7 9" id="KW-1133">Transmembrane helix</keyword>
<dbReference type="GO" id="GO:0016020">
    <property type="term" value="C:membrane"/>
    <property type="evidence" value="ECO:0007669"/>
    <property type="project" value="InterPro"/>
</dbReference>
<evidence type="ECO:0000256" key="9">
    <source>
        <dbReference type="SAM" id="Phobius"/>
    </source>
</evidence>
<evidence type="ECO:0000256" key="2">
    <source>
        <dbReference type="ARBA" id="ARBA00007809"/>
    </source>
</evidence>